<dbReference type="RefSeq" id="WP_015179900.1">
    <property type="nucleotide sequence ID" value="NC_019731.1"/>
</dbReference>
<organism evidence="1 2">
    <name type="scientific">Phormidium nigroviride PCC 7112</name>
    <dbReference type="NCBI Taxonomy" id="179408"/>
    <lineage>
        <taxon>Bacteria</taxon>
        <taxon>Bacillati</taxon>
        <taxon>Cyanobacteriota</taxon>
        <taxon>Cyanophyceae</taxon>
        <taxon>Oscillatoriophycideae</taxon>
        <taxon>Oscillatoriales</taxon>
        <taxon>Oscillatoriaceae</taxon>
        <taxon>Phormidium</taxon>
    </lineage>
</organism>
<evidence type="ECO:0000313" key="1">
    <source>
        <dbReference type="EMBL" id="AFZ10941.1"/>
    </source>
</evidence>
<reference evidence="1 2" key="1">
    <citation type="submission" date="2012-05" db="EMBL/GenBank/DDBJ databases">
        <title>Finished plasmid 3 of genome of Oscillatoria sp. PCC 7112.</title>
        <authorList>
            <consortium name="US DOE Joint Genome Institute"/>
            <person name="Gugger M."/>
            <person name="Coursin T."/>
            <person name="Rippka R."/>
            <person name="Tandeau De Marsac N."/>
            <person name="Huntemann M."/>
            <person name="Wei C.-L."/>
            <person name="Han J."/>
            <person name="Detter J.C."/>
            <person name="Han C."/>
            <person name="Tapia R."/>
            <person name="Davenport K."/>
            <person name="Daligault H."/>
            <person name="Erkkila T."/>
            <person name="Gu W."/>
            <person name="Munk A.C.C."/>
            <person name="Teshima H."/>
            <person name="Xu Y."/>
            <person name="Chain P."/>
            <person name="Chen A."/>
            <person name="Krypides N."/>
            <person name="Mavromatis K."/>
            <person name="Markowitz V."/>
            <person name="Szeto E."/>
            <person name="Ivanova N."/>
            <person name="Mikhailova N."/>
            <person name="Ovchinnikova G."/>
            <person name="Pagani I."/>
            <person name="Pati A."/>
            <person name="Goodwin L."/>
            <person name="Peters L."/>
            <person name="Pitluck S."/>
            <person name="Woyke T."/>
            <person name="Kerfeld C."/>
        </authorList>
    </citation>
    <scope>NUCLEOTIDE SEQUENCE [LARGE SCALE GENOMIC DNA]</scope>
    <source>
        <strain evidence="1 2">PCC 7112</strain>
        <plasmid evidence="1 2">pOSC7112.03</plasmid>
    </source>
</reference>
<keyword evidence="1" id="KW-0614">Plasmid</keyword>
<proteinExistence type="predicted"/>
<dbReference type="HOGENOM" id="CLU_3219471_0_0_3"/>
<keyword evidence="2" id="KW-1185">Reference proteome</keyword>
<protein>
    <submittedName>
        <fullName evidence="1">Uncharacterized protein</fullName>
    </submittedName>
</protein>
<dbReference type="Proteomes" id="UP000010478">
    <property type="component" value="Plasmid pOSC7112.03"/>
</dbReference>
<sequence length="44" mass="4788">MLESYGFIEMYLVCPGLRLWRVVKSKLAAISQVSEVAVLVGGCA</sequence>
<name>K9VSM1_9CYAN</name>
<geneLocation type="plasmid" evidence="1 2">
    <name>pOSC7112.03</name>
</geneLocation>
<gene>
    <name evidence="1" type="ORF">Osc7112_6858</name>
</gene>
<dbReference type="EMBL" id="CP003617">
    <property type="protein sequence ID" value="AFZ10941.1"/>
    <property type="molecule type" value="Genomic_DNA"/>
</dbReference>
<dbReference type="AlphaFoldDB" id="K9VSM1"/>
<accession>K9VSM1</accession>
<evidence type="ECO:0000313" key="2">
    <source>
        <dbReference type="Proteomes" id="UP000010478"/>
    </source>
</evidence>
<dbReference type="KEGG" id="oni:Osc7112_6858"/>